<reference evidence="2" key="1">
    <citation type="submission" date="2019-08" db="EMBL/GenBank/DDBJ databases">
        <authorList>
            <person name="Kucharzyk K."/>
            <person name="Murdoch R.W."/>
            <person name="Higgins S."/>
            <person name="Loffler F."/>
        </authorList>
    </citation>
    <scope>NUCLEOTIDE SEQUENCE</scope>
</reference>
<comment type="caution">
    <text evidence="2">The sequence shown here is derived from an EMBL/GenBank/DDBJ whole genome shotgun (WGS) entry which is preliminary data.</text>
</comment>
<organism evidence="2">
    <name type="scientific">bioreactor metagenome</name>
    <dbReference type="NCBI Taxonomy" id="1076179"/>
    <lineage>
        <taxon>unclassified sequences</taxon>
        <taxon>metagenomes</taxon>
        <taxon>ecological metagenomes</taxon>
    </lineage>
</organism>
<sequence>MLILIRYGEGLEYEQEDEHIVHAQGLLDHIGGVVFHRRIGAHVQINEYSEDDGQGDPETGKQQRLLERNGLLLTVEHEQVKAKQEQDQQEEQYPVRDAFYHGRRLAEPI</sequence>
<accession>A0A645FM18</accession>
<proteinExistence type="predicted"/>
<feature type="region of interest" description="Disordered" evidence="1">
    <location>
        <begin position="80"/>
        <end position="109"/>
    </location>
</feature>
<evidence type="ECO:0000256" key="1">
    <source>
        <dbReference type="SAM" id="MobiDB-lite"/>
    </source>
</evidence>
<dbReference type="AlphaFoldDB" id="A0A645FM18"/>
<protein>
    <submittedName>
        <fullName evidence="2">Uncharacterized protein</fullName>
    </submittedName>
</protein>
<evidence type="ECO:0000313" key="2">
    <source>
        <dbReference type="EMBL" id="MPN15458.1"/>
    </source>
</evidence>
<name>A0A645FM18_9ZZZZ</name>
<feature type="compositionally biased region" description="Basic and acidic residues" evidence="1">
    <location>
        <begin position="98"/>
        <end position="109"/>
    </location>
</feature>
<gene>
    <name evidence="2" type="ORF">SDC9_162792</name>
</gene>
<dbReference type="EMBL" id="VSSQ01062235">
    <property type="protein sequence ID" value="MPN15458.1"/>
    <property type="molecule type" value="Genomic_DNA"/>
</dbReference>